<feature type="domain" description="Fork-head" evidence="8">
    <location>
        <begin position="28"/>
        <end position="101"/>
    </location>
</feature>
<gene>
    <name evidence="9" type="ORF">K431DRAFT_220029</name>
</gene>
<dbReference type="GO" id="GO:0000981">
    <property type="term" value="F:DNA-binding transcription factor activity, RNA polymerase II-specific"/>
    <property type="evidence" value="ECO:0007669"/>
    <property type="project" value="TreeGrafter"/>
</dbReference>
<dbReference type="Gene3D" id="1.10.10.10">
    <property type="entry name" value="Winged helix-like DNA-binding domain superfamily/Winged helix DNA-binding domain"/>
    <property type="match status" value="1"/>
</dbReference>
<dbReference type="EMBL" id="MU003776">
    <property type="protein sequence ID" value="KAF2723508.1"/>
    <property type="molecule type" value="Genomic_DNA"/>
</dbReference>
<keyword evidence="3 6" id="KW-0238">DNA-binding</keyword>
<evidence type="ECO:0000313" key="9">
    <source>
        <dbReference type="EMBL" id="KAF2723508.1"/>
    </source>
</evidence>
<reference evidence="9" key="1">
    <citation type="journal article" date="2020" name="Stud. Mycol.">
        <title>101 Dothideomycetes genomes: a test case for predicting lifestyles and emergence of pathogens.</title>
        <authorList>
            <person name="Haridas S."/>
            <person name="Albert R."/>
            <person name="Binder M."/>
            <person name="Bloem J."/>
            <person name="Labutti K."/>
            <person name="Salamov A."/>
            <person name="Andreopoulos B."/>
            <person name="Baker S."/>
            <person name="Barry K."/>
            <person name="Bills G."/>
            <person name="Bluhm B."/>
            <person name="Cannon C."/>
            <person name="Castanera R."/>
            <person name="Culley D."/>
            <person name="Daum C."/>
            <person name="Ezra D."/>
            <person name="Gonzalez J."/>
            <person name="Henrissat B."/>
            <person name="Kuo A."/>
            <person name="Liang C."/>
            <person name="Lipzen A."/>
            <person name="Lutzoni F."/>
            <person name="Magnuson J."/>
            <person name="Mondo S."/>
            <person name="Nolan M."/>
            <person name="Ohm R."/>
            <person name="Pangilinan J."/>
            <person name="Park H.-J."/>
            <person name="Ramirez L."/>
            <person name="Alfaro M."/>
            <person name="Sun H."/>
            <person name="Tritt A."/>
            <person name="Yoshinaga Y."/>
            <person name="Zwiers L.-H."/>
            <person name="Turgeon B."/>
            <person name="Goodwin S."/>
            <person name="Spatafora J."/>
            <person name="Crous P."/>
            <person name="Grigoriev I."/>
        </authorList>
    </citation>
    <scope>NUCLEOTIDE SEQUENCE</scope>
    <source>
        <strain evidence="9">CBS 116435</strain>
    </source>
</reference>
<name>A0A9P4US82_9PEZI</name>
<organism evidence="9 10">
    <name type="scientific">Polychaeton citri CBS 116435</name>
    <dbReference type="NCBI Taxonomy" id="1314669"/>
    <lineage>
        <taxon>Eukaryota</taxon>
        <taxon>Fungi</taxon>
        <taxon>Dikarya</taxon>
        <taxon>Ascomycota</taxon>
        <taxon>Pezizomycotina</taxon>
        <taxon>Dothideomycetes</taxon>
        <taxon>Dothideomycetidae</taxon>
        <taxon>Capnodiales</taxon>
        <taxon>Capnodiaceae</taxon>
        <taxon>Polychaeton</taxon>
    </lineage>
</organism>
<feature type="region of interest" description="Disordered" evidence="7">
    <location>
        <begin position="1"/>
        <end position="21"/>
    </location>
</feature>
<evidence type="ECO:0000313" key="10">
    <source>
        <dbReference type="Proteomes" id="UP000799441"/>
    </source>
</evidence>
<evidence type="ECO:0000256" key="6">
    <source>
        <dbReference type="PROSITE-ProRule" id="PRU00089"/>
    </source>
</evidence>
<evidence type="ECO:0000256" key="1">
    <source>
        <dbReference type="ARBA" id="ARBA00004123"/>
    </source>
</evidence>
<dbReference type="InterPro" id="IPR001766">
    <property type="entry name" value="Fork_head_dom"/>
</dbReference>
<feature type="DNA-binding region" description="Fork-head" evidence="6">
    <location>
        <begin position="28"/>
        <end position="101"/>
    </location>
</feature>
<comment type="subcellular location">
    <subcellularLocation>
        <location evidence="1 6">Nucleus</location>
    </subcellularLocation>
</comment>
<dbReference type="PROSITE" id="PS50039">
    <property type="entry name" value="FORK_HEAD_3"/>
    <property type="match status" value="1"/>
</dbReference>
<keyword evidence="2" id="KW-0805">Transcription regulation</keyword>
<dbReference type="PANTHER" id="PTHR45881:SF5">
    <property type="entry name" value="FORK-HEAD DOMAIN-CONTAINING PROTEIN"/>
    <property type="match status" value="1"/>
</dbReference>
<dbReference type="OrthoDB" id="5954824at2759"/>
<dbReference type="InterPro" id="IPR036390">
    <property type="entry name" value="WH_DNA-bd_sf"/>
</dbReference>
<dbReference type="PANTHER" id="PTHR45881">
    <property type="entry name" value="CHECKPOINT SUPPRESSOR 1-LIKE, ISOFORM A-RELATED"/>
    <property type="match status" value="1"/>
</dbReference>
<evidence type="ECO:0000256" key="5">
    <source>
        <dbReference type="ARBA" id="ARBA00023242"/>
    </source>
</evidence>
<dbReference type="GO" id="GO:0005634">
    <property type="term" value="C:nucleus"/>
    <property type="evidence" value="ECO:0007669"/>
    <property type="project" value="UniProtKB-SubCell"/>
</dbReference>
<dbReference type="GO" id="GO:0000978">
    <property type="term" value="F:RNA polymerase II cis-regulatory region sequence-specific DNA binding"/>
    <property type="evidence" value="ECO:0007669"/>
    <property type="project" value="TreeGrafter"/>
</dbReference>
<keyword evidence="10" id="KW-1185">Reference proteome</keyword>
<dbReference type="SUPFAM" id="SSF46785">
    <property type="entry name" value="Winged helix' DNA-binding domain"/>
    <property type="match status" value="1"/>
</dbReference>
<dbReference type="PROSITE" id="PS00658">
    <property type="entry name" value="FORK_HEAD_2"/>
    <property type="match status" value="1"/>
</dbReference>
<evidence type="ECO:0000256" key="3">
    <source>
        <dbReference type="ARBA" id="ARBA00023125"/>
    </source>
</evidence>
<evidence type="ECO:0000256" key="2">
    <source>
        <dbReference type="ARBA" id="ARBA00023015"/>
    </source>
</evidence>
<dbReference type="InterPro" id="IPR030456">
    <property type="entry name" value="TF_fork_head_CS_2"/>
</dbReference>
<evidence type="ECO:0000256" key="7">
    <source>
        <dbReference type="SAM" id="MobiDB-lite"/>
    </source>
</evidence>
<dbReference type="PRINTS" id="PR00053">
    <property type="entry name" value="FORKHEAD"/>
</dbReference>
<keyword evidence="5 6" id="KW-0539">Nucleus</keyword>
<keyword evidence="4" id="KW-0804">Transcription</keyword>
<dbReference type="Pfam" id="PF00250">
    <property type="entry name" value="Forkhead"/>
    <property type="match status" value="1"/>
</dbReference>
<protein>
    <submittedName>
        <fullName evidence="9">Winged helix DNA-binding domain-containing protein</fullName>
    </submittedName>
</protein>
<comment type="caution">
    <text evidence="9">The sequence shown here is derived from an EMBL/GenBank/DDBJ whole genome shotgun (WGS) entry which is preliminary data.</text>
</comment>
<dbReference type="Proteomes" id="UP000799441">
    <property type="component" value="Unassembled WGS sequence"/>
</dbReference>
<sequence length="101" mass="11556">MKAEHGQLFSKSDNYDEDDISDGSDPCYAQLLYRCLKEAPDRTMTLKDVYDWVAQNSKKASDPSNRGWQNSVRHNLSMNKAFERVSPSTNPGQKKGSLWRL</sequence>
<evidence type="ECO:0000259" key="8">
    <source>
        <dbReference type="PROSITE" id="PS50039"/>
    </source>
</evidence>
<proteinExistence type="predicted"/>
<dbReference type="InterPro" id="IPR036388">
    <property type="entry name" value="WH-like_DNA-bd_sf"/>
</dbReference>
<dbReference type="SMART" id="SM00339">
    <property type="entry name" value="FH"/>
    <property type="match status" value="1"/>
</dbReference>
<feature type="non-terminal residue" evidence="9">
    <location>
        <position position="101"/>
    </location>
</feature>
<dbReference type="AlphaFoldDB" id="A0A9P4US82"/>
<accession>A0A9P4US82</accession>
<evidence type="ECO:0000256" key="4">
    <source>
        <dbReference type="ARBA" id="ARBA00023163"/>
    </source>
</evidence>